<keyword evidence="2" id="KW-0175">Coiled coil</keyword>
<dbReference type="AlphaFoldDB" id="A0A196SJ02"/>
<dbReference type="EMBL" id="LXWW01000050">
    <property type="protein sequence ID" value="OAO17015.1"/>
    <property type="molecule type" value="Genomic_DNA"/>
</dbReference>
<sequence>MSALNQGTHQDLMDDLKTSIEEVIMGSRKMPQGALSKEQMGLLRKIADSPLSAEEKNSLLRYLFFCSAAYARCLESDMAKEVRQKTLYMKENEKLKEKGAKSTELINRLQDLNKAQADELDLIKTKEKSVFVNEKRLREQIMEKFMGSLEELQQKVDANSKDNQILVEENRSLREEFKQKAQQYQEQIQLSKEMITKLQEMNGLYEGQVSELTRYVTELGGKAKEAETLRKSLKEYTDLVKKQSEVISSFQENKEKLSSIIKQYEAVLASRNKEIKEKNVAMEEMEKTVADTKKEAKRATAQLEKMQSICRALQERLRRGQSDSAVESINIDELSEDELL</sequence>
<organism evidence="3 4">
    <name type="scientific">Blastocystis sp. subtype 1 (strain ATCC 50177 / NandII)</name>
    <dbReference type="NCBI Taxonomy" id="478820"/>
    <lineage>
        <taxon>Eukaryota</taxon>
        <taxon>Sar</taxon>
        <taxon>Stramenopiles</taxon>
        <taxon>Bigyra</taxon>
        <taxon>Opalozoa</taxon>
        <taxon>Opalinata</taxon>
        <taxon>Blastocystidae</taxon>
        <taxon>Blastocystis</taxon>
    </lineage>
</organism>
<evidence type="ECO:0000313" key="4">
    <source>
        <dbReference type="Proteomes" id="UP000078348"/>
    </source>
</evidence>
<proteinExistence type="inferred from homology"/>
<reference evidence="3 4" key="1">
    <citation type="submission" date="2016-05" db="EMBL/GenBank/DDBJ databases">
        <title>Nuclear genome of Blastocystis sp. subtype 1 NandII.</title>
        <authorList>
            <person name="Gentekaki E."/>
            <person name="Curtis B."/>
            <person name="Stairs C."/>
            <person name="Eme L."/>
            <person name="Herman E."/>
            <person name="Klimes V."/>
            <person name="Arias M.C."/>
            <person name="Elias M."/>
            <person name="Hilliou F."/>
            <person name="Klute M."/>
            <person name="Malik S.-B."/>
            <person name="Pightling A."/>
            <person name="Rachubinski R."/>
            <person name="Salas D."/>
            <person name="Schlacht A."/>
            <person name="Suga H."/>
            <person name="Archibald J."/>
            <person name="Ball S.G."/>
            <person name="Clark G."/>
            <person name="Dacks J."/>
            <person name="Van Der Giezen M."/>
            <person name="Tsaousis A."/>
            <person name="Roger A."/>
        </authorList>
    </citation>
    <scope>NUCLEOTIDE SEQUENCE [LARGE SCALE GENOMIC DNA]</scope>
    <source>
        <strain evidence="4">ATCC 50177 / NandII</strain>
    </source>
</reference>
<evidence type="ECO:0000256" key="2">
    <source>
        <dbReference type="SAM" id="Coils"/>
    </source>
</evidence>
<keyword evidence="4" id="KW-1185">Reference proteome</keyword>
<feature type="coiled-coil region" evidence="2">
    <location>
        <begin position="247"/>
        <end position="323"/>
    </location>
</feature>
<evidence type="ECO:0000313" key="3">
    <source>
        <dbReference type="EMBL" id="OAO17015.1"/>
    </source>
</evidence>
<feature type="coiled-coil region" evidence="2">
    <location>
        <begin position="149"/>
        <end position="201"/>
    </location>
</feature>
<dbReference type="GO" id="GO:0019905">
    <property type="term" value="F:syntaxin binding"/>
    <property type="evidence" value="ECO:0007669"/>
    <property type="project" value="InterPro"/>
</dbReference>
<dbReference type="Pfam" id="PF09728">
    <property type="entry name" value="Taxilin"/>
    <property type="match status" value="1"/>
</dbReference>
<comment type="similarity">
    <text evidence="1">Belongs to the taxilin family.</text>
</comment>
<evidence type="ECO:0000256" key="1">
    <source>
        <dbReference type="ARBA" id="ARBA00009550"/>
    </source>
</evidence>
<accession>A0A196SJ02</accession>
<dbReference type="OrthoDB" id="10489053at2759"/>
<dbReference type="InterPro" id="IPR026183">
    <property type="entry name" value="Taxilin_fam"/>
</dbReference>
<name>A0A196SJ02_BLAHN</name>
<protein>
    <submittedName>
        <fullName evidence="3">Uncharacterized protein</fullName>
    </submittedName>
</protein>
<gene>
    <name evidence="3" type="ORF">AV274_1269</name>
</gene>
<comment type="caution">
    <text evidence="3">The sequence shown here is derived from an EMBL/GenBank/DDBJ whole genome shotgun (WGS) entry which is preliminary data.</text>
</comment>
<dbReference type="Proteomes" id="UP000078348">
    <property type="component" value="Unassembled WGS sequence"/>
</dbReference>